<comment type="caution">
    <text evidence="1">The sequence shown here is derived from an EMBL/GenBank/DDBJ whole genome shotgun (WGS) entry which is preliminary data.</text>
</comment>
<accession>E1JV02</accession>
<evidence type="ECO:0000313" key="2">
    <source>
        <dbReference type="Proteomes" id="UP000006250"/>
    </source>
</evidence>
<protein>
    <submittedName>
        <fullName evidence="1">Uncharacterized protein</fullName>
    </submittedName>
</protein>
<sequence precursor="true">MKRMLCIAGATLLGAVVYVSDPPTLPALEMAADAATVEGSRNQSMVVRLAEAGLVWRREQPVVLGEDTPDPEPEKLFRGKK</sequence>
<evidence type="ECO:0000313" key="1">
    <source>
        <dbReference type="EMBL" id="EFL51916.1"/>
    </source>
</evidence>
<gene>
    <name evidence="1" type="ORF">DesfrDRAFT_1451</name>
</gene>
<dbReference type="RefSeq" id="WP_005992510.1">
    <property type="nucleotide sequence ID" value="NZ_AECZ01000007.1"/>
</dbReference>
<name>E1JV02_SOLFR</name>
<dbReference type="OrthoDB" id="5459957at2"/>
<dbReference type="Proteomes" id="UP000006250">
    <property type="component" value="Unassembled WGS sequence"/>
</dbReference>
<proteinExistence type="predicted"/>
<organism evidence="1 2">
    <name type="scientific">Solidesulfovibrio fructosivorans JJ]</name>
    <dbReference type="NCBI Taxonomy" id="596151"/>
    <lineage>
        <taxon>Bacteria</taxon>
        <taxon>Pseudomonadati</taxon>
        <taxon>Thermodesulfobacteriota</taxon>
        <taxon>Desulfovibrionia</taxon>
        <taxon>Desulfovibrionales</taxon>
        <taxon>Desulfovibrionaceae</taxon>
        <taxon>Solidesulfovibrio</taxon>
    </lineage>
</organism>
<dbReference type="eggNOG" id="ENOG50318F5">
    <property type="taxonomic scope" value="Bacteria"/>
</dbReference>
<keyword evidence="2" id="KW-1185">Reference proteome</keyword>
<reference evidence="1 2" key="1">
    <citation type="submission" date="2010-08" db="EMBL/GenBank/DDBJ databases">
        <title>The draft genome of Desulfovibrio fructosovorans JJ.</title>
        <authorList>
            <consortium name="US DOE Joint Genome Institute (JGI-PGF)"/>
            <person name="Lucas S."/>
            <person name="Copeland A."/>
            <person name="Lapidus A."/>
            <person name="Cheng J.-F."/>
            <person name="Bruce D."/>
            <person name="Goodwin L."/>
            <person name="Pitluck S."/>
            <person name="Land M.L."/>
            <person name="Hauser L."/>
            <person name="Chang Y.-J."/>
            <person name="Jeffries C."/>
            <person name="Wall J.D."/>
            <person name="Stahl D.A."/>
            <person name="Arkin A.P."/>
            <person name="Dehal P."/>
            <person name="Stolyar S.M."/>
            <person name="Hazen T.C."/>
            <person name="Woyke T.J."/>
        </authorList>
    </citation>
    <scope>NUCLEOTIDE SEQUENCE [LARGE SCALE GENOMIC DNA]</scope>
    <source>
        <strain evidence="1 2">JJ</strain>
    </source>
</reference>
<dbReference type="AlphaFoldDB" id="E1JV02"/>
<dbReference type="EMBL" id="AECZ01000007">
    <property type="protein sequence ID" value="EFL51916.1"/>
    <property type="molecule type" value="Genomic_DNA"/>
</dbReference>